<protein>
    <recommendedName>
        <fullName evidence="2">Myb-like domain-containing protein</fullName>
    </recommendedName>
</protein>
<gene>
    <name evidence="3" type="ORF">MCOR_42511</name>
</gene>
<evidence type="ECO:0000313" key="3">
    <source>
        <dbReference type="EMBL" id="CAC5409191.1"/>
    </source>
</evidence>
<dbReference type="InterPro" id="IPR001005">
    <property type="entry name" value="SANT/Myb"/>
</dbReference>
<dbReference type="SMART" id="SM00717">
    <property type="entry name" value="SANT"/>
    <property type="match status" value="1"/>
</dbReference>
<dbReference type="Proteomes" id="UP000507470">
    <property type="component" value="Unassembled WGS sequence"/>
</dbReference>
<dbReference type="InterPro" id="IPR028002">
    <property type="entry name" value="Myb_DNA-bind_5"/>
</dbReference>
<evidence type="ECO:0000259" key="2">
    <source>
        <dbReference type="PROSITE" id="PS50090"/>
    </source>
</evidence>
<organism evidence="3 4">
    <name type="scientific">Mytilus coruscus</name>
    <name type="common">Sea mussel</name>
    <dbReference type="NCBI Taxonomy" id="42192"/>
    <lineage>
        <taxon>Eukaryota</taxon>
        <taxon>Metazoa</taxon>
        <taxon>Spiralia</taxon>
        <taxon>Lophotrochozoa</taxon>
        <taxon>Mollusca</taxon>
        <taxon>Bivalvia</taxon>
        <taxon>Autobranchia</taxon>
        <taxon>Pteriomorphia</taxon>
        <taxon>Mytilida</taxon>
        <taxon>Mytiloidea</taxon>
        <taxon>Mytilidae</taxon>
        <taxon>Mytilinae</taxon>
        <taxon>Mytilus</taxon>
    </lineage>
</organism>
<sequence>MAEFPDDADKKKRSSNWDSAEMTMLQQLVNDNITVLRRKLTNSITNSKKNGIWKDISSKINAIGLHSRSDKEVKTKWQNLQTKAKKEYAESMKYRAQTGGGPASKALTSETENIVEMMKDCSSFVGLKGSKSSIVIINPEDMSNSGIEDSTQSTIITEAIVHRADNSGNESVLFFQEQPPSECRTGNESVLSFHQPPPACSTPHAPKKRKTETVTPQMLMQKQYDVLTVQEEKFVLEKTKIKLENIKLELEIGRLQQWANQEDEAYLTLQALNDN</sequence>
<dbReference type="OrthoDB" id="6064288at2759"/>
<name>A0A6J8DNV5_MYTCO</name>
<dbReference type="EMBL" id="CACVKT020007641">
    <property type="protein sequence ID" value="CAC5409191.1"/>
    <property type="molecule type" value="Genomic_DNA"/>
</dbReference>
<dbReference type="AlphaFoldDB" id="A0A6J8DNV5"/>
<reference evidence="3 4" key="1">
    <citation type="submission" date="2020-06" db="EMBL/GenBank/DDBJ databases">
        <authorList>
            <person name="Li R."/>
            <person name="Bekaert M."/>
        </authorList>
    </citation>
    <scope>NUCLEOTIDE SEQUENCE [LARGE SCALE GENOMIC DNA]</scope>
    <source>
        <strain evidence="4">wild</strain>
    </source>
</reference>
<dbReference type="Pfam" id="PF13873">
    <property type="entry name" value="Myb_DNA-bind_5"/>
    <property type="match status" value="1"/>
</dbReference>
<accession>A0A6J8DNV5</accession>
<evidence type="ECO:0000313" key="4">
    <source>
        <dbReference type="Proteomes" id="UP000507470"/>
    </source>
</evidence>
<keyword evidence="4" id="KW-1185">Reference proteome</keyword>
<proteinExistence type="predicted"/>
<dbReference type="PROSITE" id="PS50090">
    <property type="entry name" value="MYB_LIKE"/>
    <property type="match status" value="1"/>
</dbReference>
<dbReference type="PANTHER" id="PTHR21411">
    <property type="entry name" value="APONTIC"/>
    <property type="match status" value="1"/>
</dbReference>
<dbReference type="Gene3D" id="1.10.10.60">
    <property type="entry name" value="Homeodomain-like"/>
    <property type="match status" value="1"/>
</dbReference>
<feature type="region of interest" description="Disordered" evidence="1">
    <location>
        <begin position="184"/>
        <end position="210"/>
    </location>
</feature>
<feature type="domain" description="Myb-like" evidence="2">
    <location>
        <begin position="9"/>
        <end position="81"/>
    </location>
</feature>
<evidence type="ECO:0000256" key="1">
    <source>
        <dbReference type="SAM" id="MobiDB-lite"/>
    </source>
</evidence>
<dbReference type="PANTHER" id="PTHR21411:SF0">
    <property type="entry name" value="REGULATORY PROTEIN ZESTE"/>
    <property type="match status" value="1"/>
</dbReference>